<reference evidence="10" key="1">
    <citation type="submission" date="2021-10" db="EMBL/GenBank/DDBJ databases">
        <title>Genome Sequence of The Candidatus Hydrogeosomobacter endosymbioticus, an Intracellular Bacterial Symbiont of the Anaerobic Ciliate GW7.</title>
        <authorList>
            <person name="Shiohama Y."/>
            <person name="Shinzato N."/>
        </authorList>
    </citation>
    <scope>NUCLEOTIDE SEQUENCE [LARGE SCALE GENOMIC DNA]</scope>
    <source>
        <strain evidence="10">200920</strain>
    </source>
</reference>
<dbReference type="Pfam" id="PF04055">
    <property type="entry name" value="Radical_SAM"/>
    <property type="match status" value="1"/>
</dbReference>
<dbReference type="Gene3D" id="3.20.20.70">
    <property type="entry name" value="Aldolase class I"/>
    <property type="match status" value="1"/>
</dbReference>
<dbReference type="NCBIfam" id="NF004019">
    <property type="entry name" value="PRK05481.1"/>
    <property type="match status" value="1"/>
</dbReference>
<keyword evidence="3 8" id="KW-0949">S-adenosyl-L-methionine</keyword>
<proteinExistence type="inferred from homology"/>
<dbReference type="SMART" id="SM00729">
    <property type="entry name" value="Elp3"/>
    <property type="match status" value="1"/>
</dbReference>
<dbReference type="SFLD" id="SFLDF00271">
    <property type="entry name" value="lipoyl_synthase"/>
    <property type="match status" value="1"/>
</dbReference>
<dbReference type="SFLD" id="SFLDG01058">
    <property type="entry name" value="lipoyl_synthase_like"/>
    <property type="match status" value="1"/>
</dbReference>
<protein>
    <recommendedName>
        <fullName evidence="8">Lipoyl synthase</fullName>
        <ecNumber evidence="8">2.8.1.8</ecNumber>
    </recommendedName>
    <alternativeName>
        <fullName evidence="8">Lip-syn</fullName>
        <shortName evidence="8">LS</shortName>
    </alternativeName>
    <alternativeName>
        <fullName evidence="8">Lipoate synthase</fullName>
    </alternativeName>
    <alternativeName>
        <fullName evidence="8">Lipoic acid synthase</fullName>
    </alternativeName>
    <alternativeName>
        <fullName evidence="8">Sulfur insertion protein LipA</fullName>
    </alternativeName>
</protein>
<dbReference type="PANTHER" id="PTHR10949:SF0">
    <property type="entry name" value="LIPOYL SYNTHASE, MITOCHONDRIAL"/>
    <property type="match status" value="1"/>
</dbReference>
<evidence type="ECO:0000313" key="11">
    <source>
        <dbReference type="Proteomes" id="UP001320209"/>
    </source>
</evidence>
<evidence type="ECO:0000256" key="8">
    <source>
        <dbReference type="HAMAP-Rule" id="MF_00206"/>
    </source>
</evidence>
<accession>A0ABM7V8Q6</accession>
<evidence type="ECO:0000256" key="5">
    <source>
        <dbReference type="ARBA" id="ARBA00023004"/>
    </source>
</evidence>
<evidence type="ECO:0000256" key="4">
    <source>
        <dbReference type="ARBA" id="ARBA00022723"/>
    </source>
</evidence>
<keyword evidence="2 8" id="KW-0808">Transferase</keyword>
<feature type="binding site" evidence="8">
    <location>
        <position position="60"/>
    </location>
    <ligand>
        <name>[4Fe-4S] cluster</name>
        <dbReference type="ChEBI" id="CHEBI:49883"/>
        <label>2</label>
        <note>4Fe-4S-S-AdoMet</note>
    </ligand>
</feature>
<comment type="function">
    <text evidence="8">Catalyzes the radical-mediated insertion of two sulfur atoms into the C-6 and C-8 positions of the octanoyl moiety bound to the lipoyl domains of lipoate-dependent enzymes, thereby converting the octanoylated domains into lipoylated derivatives.</text>
</comment>
<organism evidence="10 11">
    <name type="scientific">Candidatus Hydrogenosomobacter endosymbioticus</name>
    <dbReference type="NCBI Taxonomy" id="2558174"/>
    <lineage>
        <taxon>Bacteria</taxon>
        <taxon>Pseudomonadati</taxon>
        <taxon>Pseudomonadota</taxon>
        <taxon>Alphaproteobacteria</taxon>
        <taxon>Holosporales</taxon>
        <taxon>Holosporaceae</taxon>
        <taxon>Candidatus Hydrogenosomobacter</taxon>
    </lineage>
</organism>
<comment type="subcellular location">
    <subcellularLocation>
        <location evidence="8">Cytoplasm</location>
    </subcellularLocation>
</comment>
<dbReference type="PIRSF" id="PIRSF005963">
    <property type="entry name" value="Lipoyl_synth"/>
    <property type="match status" value="1"/>
</dbReference>
<keyword evidence="1 8" id="KW-0004">4Fe-4S</keyword>
<evidence type="ECO:0000313" key="10">
    <source>
        <dbReference type="EMBL" id="BDB96155.1"/>
    </source>
</evidence>
<sequence>MRCGNKPEWLKVRVRADGFAKTTEAACAGIITVCAESKCPNISECWSRKHAAFMILGDTCSRRCTYCNIKKGCPSSPVDPKEPEKIANAVVGLGLRHVVITSVTRDDLPDGGASAFRDVIVCVRTLSPKTTIEILVPDFLNKPGALEIIATAEPNVFNHNIETVERLFGIVRPGASYRHSLKLLQEAKLIMPKVFTKSGLMVGLGETDEQIEETICDLRKHHVDFITIGQYLRPSQAHAPVDRYLSPAEFENIKKLSIEKGFLMVSASALTRSSYHADKDFEKLVAARSGLQISSTQKKYGSSLTA</sequence>
<dbReference type="InterPro" id="IPR006638">
    <property type="entry name" value="Elp3/MiaA/NifB-like_rSAM"/>
</dbReference>
<dbReference type="InterPro" id="IPR058240">
    <property type="entry name" value="rSAM_sf"/>
</dbReference>
<feature type="binding site" evidence="8">
    <location>
        <position position="274"/>
    </location>
    <ligand>
        <name>[4Fe-4S] cluster</name>
        <dbReference type="ChEBI" id="CHEBI:49883"/>
        <label>1</label>
    </ligand>
</feature>
<dbReference type="InterPro" id="IPR007197">
    <property type="entry name" value="rSAM"/>
</dbReference>
<dbReference type="PANTHER" id="PTHR10949">
    <property type="entry name" value="LIPOYL SYNTHASE"/>
    <property type="match status" value="1"/>
</dbReference>
<comment type="pathway">
    <text evidence="8">Protein modification; protein lipoylation via endogenous pathway; protein N(6)-(lipoyl)lysine from octanoyl-[acyl-carrier-protein]: step 2/2.</text>
</comment>
<dbReference type="SUPFAM" id="SSF102114">
    <property type="entry name" value="Radical SAM enzymes"/>
    <property type="match status" value="1"/>
</dbReference>
<dbReference type="Proteomes" id="UP001320209">
    <property type="component" value="Chromosome"/>
</dbReference>
<feature type="binding site" evidence="8">
    <location>
        <position position="34"/>
    </location>
    <ligand>
        <name>[4Fe-4S] cluster</name>
        <dbReference type="ChEBI" id="CHEBI:49883"/>
        <label>1</label>
    </ligand>
</feature>
<feature type="binding site" evidence="8">
    <location>
        <position position="67"/>
    </location>
    <ligand>
        <name>[4Fe-4S] cluster</name>
        <dbReference type="ChEBI" id="CHEBI:49883"/>
        <label>2</label>
        <note>4Fe-4S-S-AdoMet</note>
    </ligand>
</feature>
<feature type="binding site" evidence="8">
    <location>
        <position position="64"/>
    </location>
    <ligand>
        <name>[4Fe-4S] cluster</name>
        <dbReference type="ChEBI" id="CHEBI:49883"/>
        <label>2</label>
        <note>4Fe-4S-S-AdoMet</note>
    </ligand>
</feature>
<feature type="binding site" evidence="8">
    <location>
        <position position="39"/>
    </location>
    <ligand>
        <name>[4Fe-4S] cluster</name>
        <dbReference type="ChEBI" id="CHEBI:49883"/>
        <label>1</label>
    </ligand>
</feature>
<gene>
    <name evidence="10" type="primary">lipA1</name>
    <name evidence="8" type="synonym">lipA</name>
    <name evidence="10" type="ORF">HYD_2880</name>
</gene>
<name>A0ABM7V8Q6_9PROT</name>
<feature type="binding site" evidence="8">
    <location>
        <position position="45"/>
    </location>
    <ligand>
        <name>[4Fe-4S] cluster</name>
        <dbReference type="ChEBI" id="CHEBI:49883"/>
        <label>1</label>
    </ligand>
</feature>
<dbReference type="EC" id="2.8.1.8" evidence="8"/>
<dbReference type="CDD" id="cd01335">
    <property type="entry name" value="Radical_SAM"/>
    <property type="match status" value="1"/>
</dbReference>
<comment type="catalytic activity">
    <reaction evidence="7 8">
        <text>[[Fe-S] cluster scaffold protein carrying a second [4Fe-4S](2+) cluster] + N(6)-octanoyl-L-lysyl-[protein] + 2 oxidized [2Fe-2S]-[ferredoxin] + 2 S-adenosyl-L-methionine + 4 H(+) = [[Fe-S] cluster scaffold protein] + N(6)-[(R)-dihydrolipoyl]-L-lysyl-[protein] + 4 Fe(3+) + 2 hydrogen sulfide + 2 5'-deoxyadenosine + 2 L-methionine + 2 reduced [2Fe-2S]-[ferredoxin]</text>
        <dbReference type="Rhea" id="RHEA:16585"/>
        <dbReference type="Rhea" id="RHEA-COMP:9928"/>
        <dbReference type="Rhea" id="RHEA-COMP:10000"/>
        <dbReference type="Rhea" id="RHEA-COMP:10001"/>
        <dbReference type="Rhea" id="RHEA-COMP:10475"/>
        <dbReference type="Rhea" id="RHEA-COMP:14568"/>
        <dbReference type="Rhea" id="RHEA-COMP:14569"/>
        <dbReference type="ChEBI" id="CHEBI:15378"/>
        <dbReference type="ChEBI" id="CHEBI:17319"/>
        <dbReference type="ChEBI" id="CHEBI:29034"/>
        <dbReference type="ChEBI" id="CHEBI:29919"/>
        <dbReference type="ChEBI" id="CHEBI:33722"/>
        <dbReference type="ChEBI" id="CHEBI:33737"/>
        <dbReference type="ChEBI" id="CHEBI:33738"/>
        <dbReference type="ChEBI" id="CHEBI:57844"/>
        <dbReference type="ChEBI" id="CHEBI:59789"/>
        <dbReference type="ChEBI" id="CHEBI:78809"/>
        <dbReference type="ChEBI" id="CHEBI:83100"/>
        <dbReference type="EC" id="2.8.1.8"/>
    </reaction>
</comment>
<dbReference type="NCBIfam" id="NF009544">
    <property type="entry name" value="PRK12928.1"/>
    <property type="match status" value="1"/>
</dbReference>
<evidence type="ECO:0000256" key="7">
    <source>
        <dbReference type="ARBA" id="ARBA00047326"/>
    </source>
</evidence>
<evidence type="ECO:0000256" key="1">
    <source>
        <dbReference type="ARBA" id="ARBA00022485"/>
    </source>
</evidence>
<dbReference type="PROSITE" id="PS51918">
    <property type="entry name" value="RADICAL_SAM"/>
    <property type="match status" value="1"/>
</dbReference>
<dbReference type="InterPro" id="IPR013785">
    <property type="entry name" value="Aldolase_TIM"/>
</dbReference>
<dbReference type="SFLD" id="SFLDS00029">
    <property type="entry name" value="Radical_SAM"/>
    <property type="match status" value="1"/>
</dbReference>
<dbReference type="EMBL" id="AP025225">
    <property type="protein sequence ID" value="BDB96155.1"/>
    <property type="molecule type" value="Genomic_DNA"/>
</dbReference>
<keyword evidence="4 8" id="KW-0479">Metal-binding</keyword>
<keyword evidence="6 8" id="KW-0411">Iron-sulfur</keyword>
<comment type="similarity">
    <text evidence="8">Belongs to the radical SAM superfamily. Lipoyl synthase family.</text>
</comment>
<comment type="cofactor">
    <cofactor evidence="8">
        <name>[4Fe-4S] cluster</name>
        <dbReference type="ChEBI" id="CHEBI:49883"/>
    </cofactor>
    <text evidence="8">Binds 2 [4Fe-4S] clusters per subunit. One cluster is coordinated with 3 cysteines and an exchangeable S-adenosyl-L-methionine.</text>
</comment>
<dbReference type="HAMAP" id="MF_00206">
    <property type="entry name" value="Lipoyl_synth"/>
    <property type="match status" value="1"/>
</dbReference>
<evidence type="ECO:0000256" key="6">
    <source>
        <dbReference type="ARBA" id="ARBA00023014"/>
    </source>
</evidence>
<dbReference type="NCBIfam" id="TIGR00510">
    <property type="entry name" value="lipA"/>
    <property type="match status" value="1"/>
</dbReference>
<evidence type="ECO:0000259" key="9">
    <source>
        <dbReference type="PROSITE" id="PS51918"/>
    </source>
</evidence>
<feature type="domain" description="Radical SAM core" evidence="9">
    <location>
        <begin position="46"/>
        <end position="263"/>
    </location>
</feature>
<evidence type="ECO:0000256" key="3">
    <source>
        <dbReference type="ARBA" id="ARBA00022691"/>
    </source>
</evidence>
<keyword evidence="5 8" id="KW-0408">Iron</keyword>
<dbReference type="InterPro" id="IPR003698">
    <property type="entry name" value="Lipoyl_synth"/>
</dbReference>
<keyword evidence="11" id="KW-1185">Reference proteome</keyword>
<evidence type="ECO:0000256" key="2">
    <source>
        <dbReference type="ARBA" id="ARBA00022679"/>
    </source>
</evidence>
<keyword evidence="8" id="KW-0963">Cytoplasm</keyword>